<evidence type="ECO:0000313" key="1">
    <source>
        <dbReference type="EMBL" id="KAF9524599.1"/>
    </source>
</evidence>
<dbReference type="SUPFAM" id="SSF48452">
    <property type="entry name" value="TPR-like"/>
    <property type="match status" value="1"/>
</dbReference>
<sequence>MSTRSLACRMLLAIHMGRQEWNEAETLIESHLESSQDNLMKSEAYLILADIHIRQGKHADGEAVLHWAIKTVEDLWTVCREQMMDLYIDQERWQDAEAIGLQLVRVTEGQIYSQVWKIEGKI</sequence>
<reference evidence="1" key="1">
    <citation type="submission" date="2020-11" db="EMBL/GenBank/DDBJ databases">
        <authorList>
            <consortium name="DOE Joint Genome Institute"/>
            <person name="Ahrendt S."/>
            <person name="Riley R."/>
            <person name="Andreopoulos W."/>
            <person name="Labutti K."/>
            <person name="Pangilinan J."/>
            <person name="Ruiz-Duenas F.J."/>
            <person name="Barrasa J.M."/>
            <person name="Sanchez-Garcia M."/>
            <person name="Camarero S."/>
            <person name="Miyauchi S."/>
            <person name="Serrano A."/>
            <person name="Linde D."/>
            <person name="Babiker R."/>
            <person name="Drula E."/>
            <person name="Ayuso-Fernandez I."/>
            <person name="Pacheco R."/>
            <person name="Padilla G."/>
            <person name="Ferreira P."/>
            <person name="Barriuso J."/>
            <person name="Kellner H."/>
            <person name="Castanera R."/>
            <person name="Alfaro M."/>
            <person name="Ramirez L."/>
            <person name="Pisabarro A.G."/>
            <person name="Kuo A."/>
            <person name="Tritt A."/>
            <person name="Lipzen A."/>
            <person name="He G."/>
            <person name="Yan M."/>
            <person name="Ng V."/>
            <person name="Cullen D."/>
            <person name="Martin F."/>
            <person name="Rosso M.-N."/>
            <person name="Henrissat B."/>
            <person name="Hibbett D."/>
            <person name="Martinez A.T."/>
            <person name="Grigoriev I.V."/>
        </authorList>
    </citation>
    <scope>NUCLEOTIDE SEQUENCE</scope>
    <source>
        <strain evidence="1">CBS 506.95</strain>
    </source>
</reference>
<name>A0A9P6JLE3_9AGAR</name>
<keyword evidence="2" id="KW-1185">Reference proteome</keyword>
<dbReference type="EMBL" id="MU157896">
    <property type="protein sequence ID" value="KAF9524599.1"/>
    <property type="molecule type" value="Genomic_DNA"/>
</dbReference>
<gene>
    <name evidence="1" type="ORF">CPB83DRAFT_860966</name>
</gene>
<comment type="caution">
    <text evidence="1">The sequence shown here is derived from an EMBL/GenBank/DDBJ whole genome shotgun (WGS) entry which is preliminary data.</text>
</comment>
<evidence type="ECO:0000313" key="2">
    <source>
        <dbReference type="Proteomes" id="UP000807306"/>
    </source>
</evidence>
<protein>
    <recommendedName>
        <fullName evidence="3">MalT-like TPR region domain-containing protein</fullName>
    </recommendedName>
</protein>
<organism evidence="1 2">
    <name type="scientific">Crepidotus variabilis</name>
    <dbReference type="NCBI Taxonomy" id="179855"/>
    <lineage>
        <taxon>Eukaryota</taxon>
        <taxon>Fungi</taxon>
        <taxon>Dikarya</taxon>
        <taxon>Basidiomycota</taxon>
        <taxon>Agaricomycotina</taxon>
        <taxon>Agaricomycetes</taxon>
        <taxon>Agaricomycetidae</taxon>
        <taxon>Agaricales</taxon>
        <taxon>Agaricineae</taxon>
        <taxon>Crepidotaceae</taxon>
        <taxon>Crepidotus</taxon>
    </lineage>
</organism>
<dbReference type="Gene3D" id="1.25.40.10">
    <property type="entry name" value="Tetratricopeptide repeat domain"/>
    <property type="match status" value="1"/>
</dbReference>
<dbReference type="InterPro" id="IPR011990">
    <property type="entry name" value="TPR-like_helical_dom_sf"/>
</dbReference>
<dbReference type="AlphaFoldDB" id="A0A9P6JLE3"/>
<proteinExistence type="predicted"/>
<accession>A0A9P6JLE3</accession>
<evidence type="ECO:0008006" key="3">
    <source>
        <dbReference type="Google" id="ProtNLM"/>
    </source>
</evidence>
<dbReference type="Proteomes" id="UP000807306">
    <property type="component" value="Unassembled WGS sequence"/>
</dbReference>